<evidence type="ECO:0000313" key="2">
    <source>
        <dbReference type="Proteomes" id="UP000031668"/>
    </source>
</evidence>
<sequence>MNKIKENITRYDVSVCFRFDKCAYSVLPEQRSFIKVLSEDAIQWIINQCHLLNIPVNVDDSKRYVFPKFSSFNDLDRFTFAFFSNAEIYPQKALFHPGIEILSL</sequence>
<gene>
    <name evidence="1" type="ORF">RF11_13261</name>
</gene>
<comment type="caution">
    <text evidence="1">The sequence shown here is derived from an EMBL/GenBank/DDBJ whole genome shotgun (WGS) entry which is preliminary data.</text>
</comment>
<dbReference type="AlphaFoldDB" id="A0A0C2J401"/>
<keyword evidence="2" id="KW-1185">Reference proteome</keyword>
<organism evidence="1 2">
    <name type="scientific">Thelohanellus kitauei</name>
    <name type="common">Myxosporean</name>
    <dbReference type="NCBI Taxonomy" id="669202"/>
    <lineage>
        <taxon>Eukaryota</taxon>
        <taxon>Metazoa</taxon>
        <taxon>Cnidaria</taxon>
        <taxon>Myxozoa</taxon>
        <taxon>Myxosporea</taxon>
        <taxon>Bivalvulida</taxon>
        <taxon>Platysporina</taxon>
        <taxon>Myxobolidae</taxon>
        <taxon>Thelohanellus</taxon>
    </lineage>
</organism>
<name>A0A0C2J401_THEKT</name>
<accession>A0A0C2J401</accession>
<dbReference type="Proteomes" id="UP000031668">
    <property type="component" value="Unassembled WGS sequence"/>
</dbReference>
<dbReference type="EMBL" id="JWZT01001163">
    <property type="protein sequence ID" value="KII72564.1"/>
    <property type="molecule type" value="Genomic_DNA"/>
</dbReference>
<proteinExistence type="predicted"/>
<protein>
    <submittedName>
        <fullName evidence="1">Uncharacterized protein</fullName>
    </submittedName>
</protein>
<reference evidence="1 2" key="1">
    <citation type="journal article" date="2014" name="Genome Biol. Evol.">
        <title>The genome of the myxosporean Thelohanellus kitauei shows adaptations to nutrient acquisition within its fish host.</title>
        <authorList>
            <person name="Yang Y."/>
            <person name="Xiong J."/>
            <person name="Zhou Z."/>
            <person name="Huo F."/>
            <person name="Miao W."/>
            <person name="Ran C."/>
            <person name="Liu Y."/>
            <person name="Zhang J."/>
            <person name="Feng J."/>
            <person name="Wang M."/>
            <person name="Wang M."/>
            <person name="Wang L."/>
            <person name="Yao B."/>
        </authorList>
    </citation>
    <scope>NUCLEOTIDE SEQUENCE [LARGE SCALE GENOMIC DNA]</scope>
    <source>
        <strain evidence="1">Wuqing</strain>
    </source>
</reference>
<evidence type="ECO:0000313" key="1">
    <source>
        <dbReference type="EMBL" id="KII72564.1"/>
    </source>
</evidence>